<evidence type="ECO:0000256" key="1">
    <source>
        <dbReference type="PROSITE-ProRule" id="PRU00175"/>
    </source>
</evidence>
<keyword evidence="6" id="KW-1185">Reference proteome</keyword>
<feature type="domain" description="RING-type" evidence="4">
    <location>
        <begin position="62"/>
        <end position="104"/>
    </location>
</feature>
<sequence length="134" mass="15174">MTLLLLYCCLSCRNLNNDNPEPDIEQGNPQQQPKQKGLMVTSISGVIMVYKSGEDHVNRSDCVICLEEFKDGDQCRVLFHCKHIYHQACIDTWLVKDRHCPLCRDSVRGTANSNDQDCRDSGRGTANSNDQERA</sequence>
<proteinExistence type="predicted"/>
<dbReference type="GO" id="GO:0016567">
    <property type="term" value="P:protein ubiquitination"/>
    <property type="evidence" value="ECO:0007669"/>
    <property type="project" value="TreeGrafter"/>
</dbReference>
<gene>
    <name evidence="5" type="ORF">Tsubulata_032392</name>
</gene>
<keyword evidence="1" id="KW-0479">Metal-binding</keyword>
<dbReference type="Pfam" id="PF13639">
    <property type="entry name" value="zf-RING_2"/>
    <property type="match status" value="1"/>
</dbReference>
<comment type="caution">
    <text evidence="5">The sequence shown here is derived from an EMBL/GenBank/DDBJ whole genome shotgun (WGS) entry which is preliminary data.</text>
</comment>
<dbReference type="EMBL" id="JAKUCV010007101">
    <property type="protein sequence ID" value="KAJ4824744.1"/>
    <property type="molecule type" value="Genomic_DNA"/>
</dbReference>
<dbReference type="CDD" id="cd16454">
    <property type="entry name" value="RING-H2_PA-TM-RING"/>
    <property type="match status" value="1"/>
</dbReference>
<dbReference type="SMART" id="SM00184">
    <property type="entry name" value="RING"/>
    <property type="match status" value="1"/>
</dbReference>
<keyword evidence="1" id="KW-0862">Zinc</keyword>
<evidence type="ECO:0000313" key="5">
    <source>
        <dbReference type="EMBL" id="KAJ4824744.1"/>
    </source>
</evidence>
<feature type="compositionally biased region" description="Polar residues" evidence="2">
    <location>
        <begin position="124"/>
        <end position="134"/>
    </location>
</feature>
<accession>A0A9Q0J1E2</accession>
<dbReference type="PANTHER" id="PTHR45676:SF62">
    <property type="entry name" value="RING-TYPE E3 UBIQUITIN TRANSFERASE"/>
    <property type="match status" value="1"/>
</dbReference>
<evidence type="ECO:0000313" key="6">
    <source>
        <dbReference type="Proteomes" id="UP001141552"/>
    </source>
</evidence>
<feature type="signal peptide" evidence="3">
    <location>
        <begin position="1"/>
        <end position="17"/>
    </location>
</feature>
<name>A0A9Q0J1E2_9ROSI</name>
<reference evidence="5" key="2">
    <citation type="journal article" date="2023" name="Plants (Basel)">
        <title>Annotation of the Turnera subulata (Passifloraceae) Draft Genome Reveals the S-Locus Evolved after the Divergence of Turneroideae from Passifloroideae in a Stepwise Manner.</title>
        <authorList>
            <person name="Henning P.M."/>
            <person name="Roalson E.H."/>
            <person name="Mir W."/>
            <person name="McCubbin A.G."/>
            <person name="Shore J.S."/>
        </authorList>
    </citation>
    <scope>NUCLEOTIDE SEQUENCE</scope>
    <source>
        <strain evidence="5">F60SS</strain>
    </source>
</reference>
<keyword evidence="1" id="KW-0863">Zinc-finger</keyword>
<keyword evidence="3" id="KW-0732">Signal</keyword>
<dbReference type="OrthoDB" id="852142at2759"/>
<dbReference type="AlphaFoldDB" id="A0A9Q0J1E2"/>
<dbReference type="SUPFAM" id="SSF57850">
    <property type="entry name" value="RING/U-box"/>
    <property type="match status" value="1"/>
</dbReference>
<feature type="chain" id="PRO_5040512980" description="RING-type domain-containing protein" evidence="3">
    <location>
        <begin position="18"/>
        <end position="134"/>
    </location>
</feature>
<evidence type="ECO:0000256" key="3">
    <source>
        <dbReference type="SAM" id="SignalP"/>
    </source>
</evidence>
<dbReference type="InterPro" id="IPR013083">
    <property type="entry name" value="Znf_RING/FYVE/PHD"/>
</dbReference>
<dbReference type="PANTHER" id="PTHR45676">
    <property type="entry name" value="RING-H2 FINGER PROTEIN ATL51-RELATED"/>
    <property type="match status" value="1"/>
</dbReference>
<dbReference type="Proteomes" id="UP001141552">
    <property type="component" value="Unassembled WGS sequence"/>
</dbReference>
<organism evidence="5 6">
    <name type="scientific">Turnera subulata</name>
    <dbReference type="NCBI Taxonomy" id="218843"/>
    <lineage>
        <taxon>Eukaryota</taxon>
        <taxon>Viridiplantae</taxon>
        <taxon>Streptophyta</taxon>
        <taxon>Embryophyta</taxon>
        <taxon>Tracheophyta</taxon>
        <taxon>Spermatophyta</taxon>
        <taxon>Magnoliopsida</taxon>
        <taxon>eudicotyledons</taxon>
        <taxon>Gunneridae</taxon>
        <taxon>Pentapetalae</taxon>
        <taxon>rosids</taxon>
        <taxon>fabids</taxon>
        <taxon>Malpighiales</taxon>
        <taxon>Passifloraceae</taxon>
        <taxon>Turnera</taxon>
    </lineage>
</organism>
<reference evidence="5" key="1">
    <citation type="submission" date="2022-02" db="EMBL/GenBank/DDBJ databases">
        <authorList>
            <person name="Henning P.M."/>
            <person name="McCubbin A.G."/>
            <person name="Shore J.S."/>
        </authorList>
    </citation>
    <scope>NUCLEOTIDE SEQUENCE</scope>
    <source>
        <strain evidence="5">F60SS</strain>
        <tissue evidence="5">Leaves</tissue>
    </source>
</reference>
<dbReference type="GO" id="GO:0008270">
    <property type="term" value="F:zinc ion binding"/>
    <property type="evidence" value="ECO:0007669"/>
    <property type="project" value="UniProtKB-KW"/>
</dbReference>
<evidence type="ECO:0000256" key="2">
    <source>
        <dbReference type="SAM" id="MobiDB-lite"/>
    </source>
</evidence>
<dbReference type="InterPro" id="IPR001841">
    <property type="entry name" value="Znf_RING"/>
</dbReference>
<evidence type="ECO:0000259" key="4">
    <source>
        <dbReference type="PROSITE" id="PS50089"/>
    </source>
</evidence>
<dbReference type="PROSITE" id="PS50089">
    <property type="entry name" value="ZF_RING_2"/>
    <property type="match status" value="1"/>
</dbReference>
<feature type="region of interest" description="Disordered" evidence="2">
    <location>
        <begin position="111"/>
        <end position="134"/>
    </location>
</feature>
<dbReference type="Gene3D" id="3.30.40.10">
    <property type="entry name" value="Zinc/RING finger domain, C3HC4 (zinc finger)"/>
    <property type="match status" value="1"/>
</dbReference>
<protein>
    <recommendedName>
        <fullName evidence="4">RING-type domain-containing protein</fullName>
    </recommendedName>
</protein>